<dbReference type="InterPro" id="IPR036322">
    <property type="entry name" value="WD40_repeat_dom_sf"/>
</dbReference>
<keyword evidence="1" id="KW-0853">WD repeat</keyword>
<accession>A0A8B6BXY5</accession>
<dbReference type="Pfam" id="PF12894">
    <property type="entry name" value="ANAPC4_WD40"/>
    <property type="match status" value="1"/>
</dbReference>
<dbReference type="PANTHER" id="PTHR47822">
    <property type="entry name" value="CARBOHYDRATE BINDING DOMAIN CONTAINING PROTEIN"/>
    <property type="match status" value="1"/>
</dbReference>
<organism evidence="3 4">
    <name type="scientific">Mytilus galloprovincialis</name>
    <name type="common">Mediterranean mussel</name>
    <dbReference type="NCBI Taxonomy" id="29158"/>
    <lineage>
        <taxon>Eukaryota</taxon>
        <taxon>Metazoa</taxon>
        <taxon>Spiralia</taxon>
        <taxon>Lophotrochozoa</taxon>
        <taxon>Mollusca</taxon>
        <taxon>Bivalvia</taxon>
        <taxon>Autobranchia</taxon>
        <taxon>Pteriomorphia</taxon>
        <taxon>Mytilida</taxon>
        <taxon>Mytiloidea</taxon>
        <taxon>Mytilidae</taxon>
        <taxon>Mytilinae</taxon>
        <taxon>Mytilus</taxon>
    </lineage>
</organism>
<dbReference type="AlphaFoldDB" id="A0A8B6BXY5"/>
<name>A0A8B6BXY5_MYTGA</name>
<feature type="repeat" description="WD" evidence="1">
    <location>
        <begin position="186"/>
        <end position="221"/>
    </location>
</feature>
<dbReference type="PROSITE" id="PS50082">
    <property type="entry name" value="WD_REPEATS_2"/>
    <property type="match status" value="1"/>
</dbReference>
<reference evidence="3" key="1">
    <citation type="submission" date="2018-11" db="EMBL/GenBank/DDBJ databases">
        <authorList>
            <person name="Alioto T."/>
            <person name="Alioto T."/>
        </authorList>
    </citation>
    <scope>NUCLEOTIDE SEQUENCE</scope>
</reference>
<sequence length="344" mass="38269">MARRNLEKHLQAGKCIEKGRPWPEKFSKVDIIKEIPFDSELGGIWSLQYSFDGETLAVGYGNGAIRLFNATTGELLKDLRKTRYGGFQIMCLRFHPKEHHILLAGTSEGLIFLCNTQDGTVTEKITEKNNEINCLDFDCEGFNFATAGKDLNVRIYDTKTFQLDKTYGGYDSTQNPTEIASCAMRVFSLKYHPDKPNIFVTGGWENHLKIWDHTTNNGVQRTMHGPHICGDSIDLKEWSVLTGSWVGQSALQEWDWTSGKSKDIPFDFKGHNGAYLYCAQYCDNDVVMAGGSGTNSVQAINKATGEKIGEVQMKSAVHALDTTMGGRLFAVGGKEDNLVLGRLC</sequence>
<evidence type="ECO:0000259" key="2">
    <source>
        <dbReference type="Pfam" id="PF12894"/>
    </source>
</evidence>
<dbReference type="InterPro" id="IPR024977">
    <property type="entry name" value="Apc4-like_WD40_dom"/>
</dbReference>
<dbReference type="Proteomes" id="UP000596742">
    <property type="component" value="Unassembled WGS sequence"/>
</dbReference>
<dbReference type="InterPro" id="IPR015943">
    <property type="entry name" value="WD40/YVTN_repeat-like_dom_sf"/>
</dbReference>
<dbReference type="OrthoDB" id="361494at2759"/>
<dbReference type="PANTHER" id="PTHR47822:SF3">
    <property type="entry name" value="ANAPHASE-PROMOTING COMPLEX SUBUNIT 4-LIKE WD40 DOMAIN-CONTAINING PROTEIN"/>
    <property type="match status" value="1"/>
</dbReference>
<gene>
    <name evidence="3" type="ORF">MGAL_10B028271</name>
</gene>
<comment type="caution">
    <text evidence="3">The sequence shown here is derived from an EMBL/GenBank/DDBJ whole genome shotgun (WGS) entry which is preliminary data.</text>
</comment>
<dbReference type="Pfam" id="PF00400">
    <property type="entry name" value="WD40"/>
    <property type="match status" value="2"/>
</dbReference>
<dbReference type="EMBL" id="UYJE01000909">
    <property type="protein sequence ID" value="VDH97554.1"/>
    <property type="molecule type" value="Genomic_DNA"/>
</dbReference>
<keyword evidence="4" id="KW-1185">Reference proteome</keyword>
<protein>
    <recommendedName>
        <fullName evidence="2">Anaphase-promoting complex subunit 4-like WD40 domain-containing protein</fullName>
    </recommendedName>
</protein>
<dbReference type="SMART" id="SM00320">
    <property type="entry name" value="WD40"/>
    <property type="match status" value="5"/>
</dbReference>
<dbReference type="SUPFAM" id="SSF50978">
    <property type="entry name" value="WD40 repeat-like"/>
    <property type="match status" value="1"/>
</dbReference>
<proteinExistence type="predicted"/>
<evidence type="ECO:0000256" key="1">
    <source>
        <dbReference type="PROSITE-ProRule" id="PRU00221"/>
    </source>
</evidence>
<feature type="domain" description="Anaphase-promoting complex subunit 4-like WD40" evidence="2">
    <location>
        <begin position="42"/>
        <end position="94"/>
    </location>
</feature>
<dbReference type="InterPro" id="IPR001680">
    <property type="entry name" value="WD40_rpt"/>
</dbReference>
<evidence type="ECO:0000313" key="3">
    <source>
        <dbReference type="EMBL" id="VDH97553.1"/>
    </source>
</evidence>
<dbReference type="Gene3D" id="2.130.10.10">
    <property type="entry name" value="YVTN repeat-like/Quinoprotein amine dehydrogenase"/>
    <property type="match status" value="2"/>
</dbReference>
<dbReference type="EMBL" id="UYJE01000909">
    <property type="protein sequence ID" value="VDH97553.1"/>
    <property type="molecule type" value="Genomic_DNA"/>
</dbReference>
<evidence type="ECO:0000313" key="4">
    <source>
        <dbReference type="Proteomes" id="UP000596742"/>
    </source>
</evidence>